<keyword evidence="3" id="KW-1185">Reference proteome</keyword>
<evidence type="ECO:0000256" key="1">
    <source>
        <dbReference type="SAM" id="MobiDB-lite"/>
    </source>
</evidence>
<dbReference type="KEGG" id="nai:NECAME_02708"/>
<organism evidence="2 3">
    <name type="scientific">Necator americanus</name>
    <name type="common">Human hookworm</name>
    <dbReference type="NCBI Taxonomy" id="51031"/>
    <lineage>
        <taxon>Eukaryota</taxon>
        <taxon>Metazoa</taxon>
        <taxon>Ecdysozoa</taxon>
        <taxon>Nematoda</taxon>
        <taxon>Chromadorea</taxon>
        <taxon>Rhabditida</taxon>
        <taxon>Rhabditina</taxon>
        <taxon>Rhabditomorpha</taxon>
        <taxon>Strongyloidea</taxon>
        <taxon>Ancylostomatidae</taxon>
        <taxon>Bunostominae</taxon>
        <taxon>Necator</taxon>
    </lineage>
</organism>
<dbReference type="Proteomes" id="UP000053676">
    <property type="component" value="Unassembled WGS sequence"/>
</dbReference>
<reference evidence="3" key="1">
    <citation type="journal article" date="2014" name="Nat. Genet.">
        <title>Genome of the human hookworm Necator americanus.</title>
        <authorList>
            <person name="Tang Y.T."/>
            <person name="Gao X."/>
            <person name="Rosa B.A."/>
            <person name="Abubucker S."/>
            <person name="Hallsworth-Pepin K."/>
            <person name="Martin J."/>
            <person name="Tyagi R."/>
            <person name="Heizer E."/>
            <person name="Zhang X."/>
            <person name="Bhonagiri-Palsikar V."/>
            <person name="Minx P."/>
            <person name="Warren W.C."/>
            <person name="Wang Q."/>
            <person name="Zhan B."/>
            <person name="Hotez P.J."/>
            <person name="Sternberg P.W."/>
            <person name="Dougall A."/>
            <person name="Gaze S.T."/>
            <person name="Mulvenna J."/>
            <person name="Sotillo J."/>
            <person name="Ranganathan S."/>
            <person name="Rabelo E.M."/>
            <person name="Wilson R.K."/>
            <person name="Felgner P.L."/>
            <person name="Bethony J."/>
            <person name="Hawdon J.M."/>
            <person name="Gasser R.B."/>
            <person name="Loukas A."/>
            <person name="Mitreva M."/>
        </authorList>
    </citation>
    <scope>NUCLEOTIDE SEQUENCE [LARGE SCALE GENOMIC DNA]</scope>
</reference>
<evidence type="ECO:0000313" key="2">
    <source>
        <dbReference type="EMBL" id="ETN79282.1"/>
    </source>
</evidence>
<feature type="region of interest" description="Disordered" evidence="1">
    <location>
        <begin position="158"/>
        <end position="178"/>
    </location>
</feature>
<evidence type="ECO:0000313" key="3">
    <source>
        <dbReference type="Proteomes" id="UP000053676"/>
    </source>
</evidence>
<proteinExistence type="predicted"/>
<dbReference type="EMBL" id="KI659575">
    <property type="protein sequence ID" value="ETN79282.1"/>
    <property type="molecule type" value="Genomic_DNA"/>
</dbReference>
<accession>W2TE62</accession>
<sequence>MDEASYVSLSNEAIILPCGPHTSLRIGKPSTCTGSRRRKGHPVKRKIIECDEESCNSNTSITEPEVVTTHVDVEQYHHQLQQLNVNERTSTSVDDRTISPTSLPSPEPQQFHIGSATFAVDPNTIVIDSSNHVVSSSNADNLEKRTSPQSYMKRQLNQAMSEECPPDPIPNMGSLQKV</sequence>
<name>W2TE62_NECAM</name>
<dbReference type="AlphaFoldDB" id="W2TE62"/>
<gene>
    <name evidence="2" type="ORF">NECAME_02708</name>
</gene>
<dbReference type="OrthoDB" id="6358449at2759"/>
<protein>
    <submittedName>
        <fullName evidence="2">Uncharacterized protein</fullName>
    </submittedName>
</protein>